<dbReference type="InterPro" id="IPR031322">
    <property type="entry name" value="Shikimate/glucono_kinase"/>
</dbReference>
<comment type="caution">
    <text evidence="7">Lacks conserved residue(s) required for the propagation of feature annotation.</text>
</comment>
<comment type="pathway">
    <text evidence="7">Metabolic intermediate biosynthesis; chorismate biosynthesis; chorismate from D-erythrose 4-phosphate and phosphoenolpyruvate: step 5/7.</text>
</comment>
<evidence type="ECO:0000256" key="3">
    <source>
        <dbReference type="ARBA" id="ARBA00022741"/>
    </source>
</evidence>
<accession>A0A1K1LHC5</accession>
<comment type="function">
    <text evidence="7">Catalyzes the specific phosphorylation of the 3-hydroxyl group of shikimic acid using ATP as a cosubstrate.</text>
</comment>
<evidence type="ECO:0000313" key="9">
    <source>
        <dbReference type="Proteomes" id="UP000186323"/>
    </source>
</evidence>
<evidence type="ECO:0000256" key="4">
    <source>
        <dbReference type="ARBA" id="ARBA00022777"/>
    </source>
</evidence>
<dbReference type="CDD" id="cd00464">
    <property type="entry name" value="SK"/>
    <property type="match status" value="1"/>
</dbReference>
<comment type="subunit">
    <text evidence="7">Monomer.</text>
</comment>
<comment type="subcellular location">
    <subcellularLocation>
        <location evidence="7">Cytoplasm</location>
    </subcellularLocation>
</comment>
<dbReference type="GO" id="GO:0009073">
    <property type="term" value="P:aromatic amino acid family biosynthetic process"/>
    <property type="evidence" value="ECO:0007669"/>
    <property type="project" value="UniProtKB-KW"/>
</dbReference>
<keyword evidence="3 7" id="KW-0547">Nucleotide-binding</keyword>
<keyword evidence="7" id="KW-0963">Cytoplasm</keyword>
<feature type="binding site" evidence="7">
    <location>
        <position position="46"/>
    </location>
    <ligand>
        <name>substrate</name>
    </ligand>
</feature>
<evidence type="ECO:0000256" key="1">
    <source>
        <dbReference type="ARBA" id="ARBA00022605"/>
    </source>
</evidence>
<dbReference type="UniPathway" id="UPA00053">
    <property type="reaction ID" value="UER00088"/>
</dbReference>
<evidence type="ECO:0000256" key="6">
    <source>
        <dbReference type="ARBA" id="ARBA00023141"/>
    </source>
</evidence>
<evidence type="ECO:0000256" key="7">
    <source>
        <dbReference type="HAMAP-Rule" id="MF_00109"/>
    </source>
</evidence>
<evidence type="ECO:0000256" key="2">
    <source>
        <dbReference type="ARBA" id="ARBA00022679"/>
    </source>
</evidence>
<keyword evidence="9" id="KW-1185">Reference proteome</keyword>
<dbReference type="PANTHER" id="PTHR21087:SF16">
    <property type="entry name" value="SHIKIMATE KINASE 1, CHLOROPLASTIC"/>
    <property type="match status" value="1"/>
</dbReference>
<dbReference type="Proteomes" id="UP000186323">
    <property type="component" value="Chromosome I"/>
</dbReference>
<dbReference type="Gene3D" id="3.40.50.300">
    <property type="entry name" value="P-loop containing nucleotide triphosphate hydrolases"/>
    <property type="match status" value="1"/>
</dbReference>
<evidence type="ECO:0000256" key="5">
    <source>
        <dbReference type="ARBA" id="ARBA00022840"/>
    </source>
</evidence>
<dbReference type="InterPro" id="IPR027417">
    <property type="entry name" value="P-loop_NTPase"/>
</dbReference>
<feature type="binding site" evidence="7">
    <location>
        <position position="28"/>
    </location>
    <ligand>
        <name>Mg(2+)</name>
        <dbReference type="ChEBI" id="CHEBI:18420"/>
    </ligand>
</feature>
<keyword evidence="4 7" id="KW-0418">Kinase</keyword>
<dbReference type="PANTHER" id="PTHR21087">
    <property type="entry name" value="SHIKIMATE KINASE"/>
    <property type="match status" value="1"/>
</dbReference>
<sequence>MSTPEHLLPPPPACPCVILIGMAGAGKSTVGMALAQSLGWAFMDSDYLMEALYADRLQAVTDALSKEAFLDLEAVMLGSIRVQRTVIATGGSAVYRPQAMAHLASLGPVVFLDVPLETIEERIARNPDRGLAIAPGQTLADIFYEREALYSHYATLRCDARQKTPQQCARWIAAHLPPLPGQPAA</sequence>
<comment type="cofactor">
    <cofactor evidence="7">
        <name>Mg(2+)</name>
        <dbReference type="ChEBI" id="CHEBI:18420"/>
    </cofactor>
    <text evidence="7">Binds 1 Mg(2+) ion per subunit.</text>
</comment>
<keyword evidence="7" id="KW-0479">Metal-binding</keyword>
<dbReference type="SUPFAM" id="SSF52540">
    <property type="entry name" value="P-loop containing nucleoside triphosphate hydrolases"/>
    <property type="match status" value="1"/>
</dbReference>
<feature type="binding site" evidence="7">
    <location>
        <begin position="24"/>
        <end position="29"/>
    </location>
    <ligand>
        <name>ATP</name>
        <dbReference type="ChEBI" id="CHEBI:30616"/>
    </ligand>
</feature>
<proteinExistence type="inferred from homology"/>
<dbReference type="GO" id="GO:0004765">
    <property type="term" value="F:shikimate kinase activity"/>
    <property type="evidence" value="ECO:0007669"/>
    <property type="project" value="UniProtKB-UniRule"/>
</dbReference>
<dbReference type="PRINTS" id="PR01100">
    <property type="entry name" value="SHIKIMTKNASE"/>
</dbReference>
<comment type="similarity">
    <text evidence="7">Belongs to the shikimate kinase family.</text>
</comment>
<dbReference type="RefSeq" id="WP_072336786.1">
    <property type="nucleotide sequence ID" value="NZ_DBGALU010000084.1"/>
</dbReference>
<keyword evidence="1 7" id="KW-0028">Amino-acid biosynthesis</keyword>
<dbReference type="InterPro" id="IPR000623">
    <property type="entry name" value="Shikimate_kinase/TSH1"/>
</dbReference>
<keyword evidence="6 7" id="KW-0057">Aromatic amino acid biosynthesis</keyword>
<dbReference type="KEGG" id="dpg:DESPIGER_2302"/>
<feature type="binding site" evidence="7">
    <location>
        <position position="146"/>
    </location>
    <ligand>
        <name>substrate</name>
    </ligand>
</feature>
<protein>
    <recommendedName>
        <fullName evidence="7">Shikimate kinase</fullName>
        <shortName evidence="7">SK</shortName>
        <ecNumber evidence="7">2.7.1.71</ecNumber>
    </recommendedName>
</protein>
<organism evidence="8 9">
    <name type="scientific">Desulfovibrio piger</name>
    <dbReference type="NCBI Taxonomy" id="901"/>
    <lineage>
        <taxon>Bacteria</taxon>
        <taxon>Pseudomonadati</taxon>
        <taxon>Thermodesulfobacteriota</taxon>
        <taxon>Desulfovibrionia</taxon>
        <taxon>Desulfovibrionales</taxon>
        <taxon>Desulfovibrionaceae</taxon>
        <taxon>Desulfovibrio</taxon>
    </lineage>
</organism>
<gene>
    <name evidence="7" type="primary">aroK</name>
    <name evidence="8" type="ORF">DESPIGER_2302</name>
</gene>
<feature type="binding site" evidence="7">
    <location>
        <position position="91"/>
    </location>
    <ligand>
        <name>substrate</name>
    </ligand>
</feature>
<dbReference type="GO" id="GO:0005829">
    <property type="term" value="C:cytosol"/>
    <property type="evidence" value="ECO:0007669"/>
    <property type="project" value="TreeGrafter"/>
</dbReference>
<dbReference type="NCBIfam" id="NF040667">
    <property type="entry name" value="hom_kin_desulfo"/>
    <property type="match status" value="1"/>
</dbReference>
<dbReference type="GO" id="GO:0008652">
    <property type="term" value="P:amino acid biosynthetic process"/>
    <property type="evidence" value="ECO:0007669"/>
    <property type="project" value="UniProtKB-KW"/>
</dbReference>
<dbReference type="EMBL" id="LT630450">
    <property type="protein sequence ID" value="SFV74124.1"/>
    <property type="molecule type" value="Genomic_DNA"/>
</dbReference>
<dbReference type="GO" id="GO:0005524">
    <property type="term" value="F:ATP binding"/>
    <property type="evidence" value="ECO:0007669"/>
    <property type="project" value="UniProtKB-UniRule"/>
</dbReference>
<keyword evidence="7" id="KW-0460">Magnesium</keyword>
<evidence type="ECO:0000313" key="8">
    <source>
        <dbReference type="EMBL" id="SFV74124.1"/>
    </source>
</evidence>
<keyword evidence="2 7" id="KW-0808">Transferase</keyword>
<name>A0A1K1LHC5_9BACT</name>
<reference evidence="9" key="1">
    <citation type="submission" date="2016-10" db="EMBL/GenBank/DDBJ databases">
        <authorList>
            <person name="Wegmann U."/>
        </authorList>
    </citation>
    <scope>NUCLEOTIDE SEQUENCE [LARGE SCALE GENOMIC DNA]</scope>
</reference>
<dbReference type="GO" id="GO:0000287">
    <property type="term" value="F:magnesium ion binding"/>
    <property type="evidence" value="ECO:0007669"/>
    <property type="project" value="UniProtKB-UniRule"/>
</dbReference>
<dbReference type="GO" id="GO:0009423">
    <property type="term" value="P:chorismate biosynthetic process"/>
    <property type="evidence" value="ECO:0007669"/>
    <property type="project" value="UniProtKB-UniRule"/>
</dbReference>
<dbReference type="EC" id="2.7.1.71" evidence="7"/>
<keyword evidence="5 7" id="KW-0067">ATP-binding</keyword>
<dbReference type="AlphaFoldDB" id="A0A1K1LHC5"/>
<dbReference type="HAMAP" id="MF_00109">
    <property type="entry name" value="Shikimate_kinase"/>
    <property type="match status" value="1"/>
</dbReference>
<dbReference type="Pfam" id="PF01202">
    <property type="entry name" value="SKI"/>
    <property type="match status" value="1"/>
</dbReference>
<feature type="binding site" evidence="7">
    <location>
        <position position="129"/>
    </location>
    <ligand>
        <name>ATP</name>
        <dbReference type="ChEBI" id="CHEBI:30616"/>
    </ligand>
</feature>
<comment type="catalytic activity">
    <reaction evidence="7">
        <text>shikimate + ATP = 3-phosphoshikimate + ADP + H(+)</text>
        <dbReference type="Rhea" id="RHEA:13121"/>
        <dbReference type="ChEBI" id="CHEBI:15378"/>
        <dbReference type="ChEBI" id="CHEBI:30616"/>
        <dbReference type="ChEBI" id="CHEBI:36208"/>
        <dbReference type="ChEBI" id="CHEBI:145989"/>
        <dbReference type="ChEBI" id="CHEBI:456216"/>
        <dbReference type="EC" id="2.7.1.71"/>
    </reaction>
</comment>